<dbReference type="EMBL" id="BAABRI010000013">
    <property type="protein sequence ID" value="GAA5483332.1"/>
    <property type="molecule type" value="Genomic_DNA"/>
</dbReference>
<feature type="domain" description="Anti-bacteriophage protein A/HamA C-terminal" evidence="1">
    <location>
        <begin position="23"/>
        <end position="305"/>
    </location>
</feature>
<dbReference type="RefSeq" id="WP_353567443.1">
    <property type="nucleotide sequence ID" value="NZ_BAABRI010000013.1"/>
</dbReference>
<organism evidence="2 3">
    <name type="scientific">Haloferula sargassicola</name>
    <dbReference type="NCBI Taxonomy" id="490096"/>
    <lineage>
        <taxon>Bacteria</taxon>
        <taxon>Pseudomonadati</taxon>
        <taxon>Verrucomicrobiota</taxon>
        <taxon>Verrucomicrobiia</taxon>
        <taxon>Verrucomicrobiales</taxon>
        <taxon>Verrucomicrobiaceae</taxon>
        <taxon>Haloferula</taxon>
    </lineage>
</organism>
<proteinExistence type="predicted"/>
<dbReference type="Proteomes" id="UP001476282">
    <property type="component" value="Unassembled WGS sequence"/>
</dbReference>
<protein>
    <recommendedName>
        <fullName evidence="1">Anti-bacteriophage protein A/HamA C-terminal domain-containing protein</fullName>
    </recommendedName>
</protein>
<comment type="caution">
    <text evidence="2">The sequence shown here is derived from an EMBL/GenBank/DDBJ whole genome shotgun (WGS) entry which is preliminary data.</text>
</comment>
<name>A0ABP9URI4_9BACT</name>
<evidence type="ECO:0000313" key="3">
    <source>
        <dbReference type="Proteomes" id="UP001476282"/>
    </source>
</evidence>
<evidence type="ECO:0000259" key="1">
    <source>
        <dbReference type="Pfam" id="PF08878"/>
    </source>
</evidence>
<reference evidence="2 3" key="1">
    <citation type="submission" date="2024-02" db="EMBL/GenBank/DDBJ databases">
        <title>Haloferula sargassicola NBRC 104335.</title>
        <authorList>
            <person name="Ichikawa N."/>
            <person name="Katano-Makiyama Y."/>
            <person name="Hidaka K."/>
        </authorList>
    </citation>
    <scope>NUCLEOTIDE SEQUENCE [LARGE SCALE GENOMIC DNA]</scope>
    <source>
        <strain evidence="2 3">NBRC 104335</strain>
    </source>
</reference>
<evidence type="ECO:0000313" key="2">
    <source>
        <dbReference type="EMBL" id="GAA5483332.1"/>
    </source>
</evidence>
<gene>
    <name evidence="2" type="ORF">Hsar01_02562</name>
</gene>
<sequence>MQTNQPKLTFEVLIDEGFSVVNDDASITPTANKRVLSMINDFEDAKWRYTNFQNFIWDNIVETALSSGERQSLSHQSHSLLTEAAKALRLTDAAKKDIGKGSELAEIVLYGIMKHHYQALPVVPKIFYKQNNQDNAKGADSVHIVVSGGDFSLWLGEAKFYNDIEDARLGEIVKSVGNALKTDKLKKENSIITNIRDLDALIGDSTMRARIKAALGQKNSIDSLKPHLHIPILMLHECKITKVCTSLTDSYKDSIIDYHKKRAKAYFKKQANSLGSSVVQYSDINFHVILFPVPNKEEIVKKFLANVAHYKGQ</sequence>
<keyword evidence="3" id="KW-1185">Reference proteome</keyword>
<dbReference type="InterPro" id="IPR014976">
    <property type="entry name" value="AbpA_HamA_C"/>
</dbReference>
<dbReference type="Pfam" id="PF08878">
    <property type="entry name" value="HamA"/>
    <property type="match status" value="1"/>
</dbReference>
<accession>A0ABP9URI4</accession>